<dbReference type="Proteomes" id="UP001139344">
    <property type="component" value="Unassembled WGS sequence"/>
</dbReference>
<accession>A0A9X1UZA7</accession>
<sequence length="254" mass="30151">MKKNIKNIYGVLLKWQKQNLYNITGHSNYKKFVIISTARTGSTLLATLLNSHQNIICEGEIFKNLNGKSCSKIWQEFFSKKPKKIHQVGFKLFYFHPYDEDKDVWNIINNDKTITIIHLKRKNLLRIFLSQKIGLKTKLWTDNINRPNNLSLNTKKVTLDYHACIGAFEEIEDYENITRLNFQRHNYLEVYYEDLIENRQLEINRILSSLNLPVDVLTANNKQQNPEGLNELINNYSELKIKFENSKWEYLFEE</sequence>
<dbReference type="EMBL" id="JAJSON010000026">
    <property type="protein sequence ID" value="MCG9973014.1"/>
    <property type="molecule type" value="Genomic_DNA"/>
</dbReference>
<comment type="caution">
    <text evidence="1">The sequence shown here is derived from an EMBL/GenBank/DDBJ whole genome shotgun (WGS) entry which is preliminary data.</text>
</comment>
<name>A0A9X1UZA7_9FLAO</name>
<dbReference type="AlphaFoldDB" id="A0A9X1UZA7"/>
<proteinExistence type="predicted"/>
<dbReference type="SUPFAM" id="SSF52540">
    <property type="entry name" value="P-loop containing nucleoside triphosphate hydrolases"/>
    <property type="match status" value="1"/>
</dbReference>
<evidence type="ECO:0000313" key="2">
    <source>
        <dbReference type="Proteomes" id="UP001139344"/>
    </source>
</evidence>
<reference evidence="1" key="1">
    <citation type="submission" date="2021-12" db="EMBL/GenBank/DDBJ databases">
        <title>Description of Gramella crocea sp. nov., a new bacterium isolated from activated sludge.</title>
        <authorList>
            <person name="Zhang X."/>
        </authorList>
    </citation>
    <scope>NUCLEOTIDE SEQUENCE</scope>
    <source>
        <strain evidence="1">YB25</strain>
    </source>
</reference>
<organism evidence="1 2">
    <name type="scientific">Christiangramia crocea</name>
    <dbReference type="NCBI Taxonomy" id="2904124"/>
    <lineage>
        <taxon>Bacteria</taxon>
        <taxon>Pseudomonadati</taxon>
        <taxon>Bacteroidota</taxon>
        <taxon>Flavobacteriia</taxon>
        <taxon>Flavobacteriales</taxon>
        <taxon>Flavobacteriaceae</taxon>
        <taxon>Christiangramia</taxon>
    </lineage>
</organism>
<evidence type="ECO:0000313" key="1">
    <source>
        <dbReference type="EMBL" id="MCG9973014.1"/>
    </source>
</evidence>
<dbReference type="RefSeq" id="WP_240100375.1">
    <property type="nucleotide sequence ID" value="NZ_JAJSON010000026.1"/>
</dbReference>
<dbReference type="InterPro" id="IPR052796">
    <property type="entry name" value="Nod_factor_sulfotransferase"/>
</dbReference>
<keyword evidence="2" id="KW-1185">Reference proteome</keyword>
<protein>
    <submittedName>
        <fullName evidence="1">Sulfotransferase</fullName>
    </submittedName>
</protein>
<dbReference type="PANTHER" id="PTHR32175">
    <property type="entry name" value="PROTEIN, PUTATIVE, EXPRESSED-RELATED"/>
    <property type="match status" value="1"/>
</dbReference>
<dbReference type="Gene3D" id="3.40.50.300">
    <property type="entry name" value="P-loop containing nucleotide triphosphate hydrolases"/>
    <property type="match status" value="1"/>
</dbReference>
<dbReference type="InterPro" id="IPR027417">
    <property type="entry name" value="P-loop_NTPase"/>
</dbReference>
<gene>
    <name evidence="1" type="ORF">LU635_15290</name>
</gene>
<dbReference type="PANTHER" id="PTHR32175:SF20">
    <property type="entry name" value="SULFOTRANSFERASE"/>
    <property type="match status" value="1"/>
</dbReference>